<dbReference type="PIRSF" id="PIRSF006305">
    <property type="entry name" value="Maf"/>
    <property type="match status" value="1"/>
</dbReference>
<dbReference type="HAMAP" id="MF_00528">
    <property type="entry name" value="Maf"/>
    <property type="match status" value="1"/>
</dbReference>
<dbReference type="PANTHER" id="PTHR43213">
    <property type="entry name" value="BIFUNCTIONAL DTTP/UTP PYROPHOSPHATASE/METHYLTRANSFERASE PROTEIN-RELATED"/>
    <property type="match status" value="1"/>
</dbReference>
<evidence type="ECO:0000256" key="2">
    <source>
        <dbReference type="ARBA" id="ARBA00022801"/>
    </source>
</evidence>
<dbReference type="RefSeq" id="XP_018984308.1">
    <property type="nucleotide sequence ID" value="XM_019131863.1"/>
</dbReference>
<proteinExistence type="inferred from homology"/>
<dbReference type="InterPro" id="IPR003697">
    <property type="entry name" value="Maf-like"/>
</dbReference>
<accession>A0A1E3QMW8</accession>
<dbReference type="Pfam" id="PF02545">
    <property type="entry name" value="Maf"/>
    <property type="match status" value="1"/>
</dbReference>
<reference evidence="4" key="1">
    <citation type="submission" date="2016-05" db="EMBL/GenBank/DDBJ databases">
        <title>Comparative genomics of biotechnologically important yeasts.</title>
        <authorList>
            <consortium name="DOE Joint Genome Institute"/>
            <person name="Riley R."/>
            <person name="Haridas S."/>
            <person name="Wolfe K.H."/>
            <person name="Lopes M.R."/>
            <person name="Hittinger C.T."/>
            <person name="Goker M."/>
            <person name="Salamov A."/>
            <person name="Wisecaver J."/>
            <person name="Long T.M."/>
            <person name="Aerts A.L."/>
            <person name="Barry K."/>
            <person name="Choi C."/>
            <person name="Clum A."/>
            <person name="Coughlan A.Y."/>
            <person name="Deshpande S."/>
            <person name="Douglass A.P."/>
            <person name="Hanson S.J."/>
            <person name="Klenk H.-P."/>
            <person name="Labutti K."/>
            <person name="Lapidus A."/>
            <person name="Lindquist E."/>
            <person name="Lipzen A."/>
            <person name="Meier-Kolthoff J.P."/>
            <person name="Ohm R.A."/>
            <person name="Otillar R.P."/>
            <person name="Pangilinan J."/>
            <person name="Peng Y."/>
            <person name="Rokas A."/>
            <person name="Rosa C.A."/>
            <person name="Scheuner C."/>
            <person name="Sibirny A.A."/>
            <person name="Slot J.C."/>
            <person name="Stielow J.B."/>
            <person name="Sun H."/>
            <person name="Kurtzman C.P."/>
            <person name="Blackwell M."/>
            <person name="Grigoriev I.V."/>
            <person name="Jeffries T.W."/>
        </authorList>
    </citation>
    <scope>NUCLEOTIDE SEQUENCE [LARGE SCALE GENOMIC DNA]</scope>
    <source>
        <strain evidence="4">NRRL Y-12698</strain>
    </source>
</reference>
<dbReference type="PANTHER" id="PTHR43213:SF5">
    <property type="entry name" value="BIFUNCTIONAL DTTP_UTP PYROPHOSPHATASE_METHYLTRANSFERASE PROTEIN-RELATED"/>
    <property type="match status" value="1"/>
</dbReference>
<evidence type="ECO:0000313" key="4">
    <source>
        <dbReference type="Proteomes" id="UP000094336"/>
    </source>
</evidence>
<organism evidence="3 4">
    <name type="scientific">Babjeviella inositovora NRRL Y-12698</name>
    <dbReference type="NCBI Taxonomy" id="984486"/>
    <lineage>
        <taxon>Eukaryota</taxon>
        <taxon>Fungi</taxon>
        <taxon>Dikarya</taxon>
        <taxon>Ascomycota</taxon>
        <taxon>Saccharomycotina</taxon>
        <taxon>Pichiomycetes</taxon>
        <taxon>Serinales incertae sedis</taxon>
        <taxon>Babjeviella</taxon>
    </lineage>
</organism>
<dbReference type="GO" id="GO:0047429">
    <property type="term" value="F:nucleoside triphosphate diphosphatase activity"/>
    <property type="evidence" value="ECO:0007669"/>
    <property type="project" value="InterPro"/>
</dbReference>
<dbReference type="EMBL" id="KV454433">
    <property type="protein sequence ID" value="ODQ78980.1"/>
    <property type="molecule type" value="Genomic_DNA"/>
</dbReference>
<keyword evidence="2" id="KW-0378">Hydrolase</keyword>
<evidence type="ECO:0000256" key="1">
    <source>
        <dbReference type="ARBA" id="ARBA00001968"/>
    </source>
</evidence>
<evidence type="ECO:0000313" key="3">
    <source>
        <dbReference type="EMBL" id="ODQ78980.1"/>
    </source>
</evidence>
<dbReference type="SUPFAM" id="SSF52972">
    <property type="entry name" value="ITPase-like"/>
    <property type="match status" value="1"/>
</dbReference>
<dbReference type="AlphaFoldDB" id="A0A1E3QMW8"/>
<dbReference type="CDD" id="cd00555">
    <property type="entry name" value="Maf"/>
    <property type="match status" value="1"/>
</dbReference>
<dbReference type="InterPro" id="IPR029001">
    <property type="entry name" value="ITPase-like_fam"/>
</dbReference>
<evidence type="ECO:0008006" key="5">
    <source>
        <dbReference type="Google" id="ProtNLM"/>
    </source>
</evidence>
<dbReference type="OrthoDB" id="10267058at2759"/>
<dbReference type="Proteomes" id="UP000094336">
    <property type="component" value="Unassembled WGS sequence"/>
</dbReference>
<dbReference type="NCBIfam" id="TIGR00172">
    <property type="entry name" value="maf"/>
    <property type="match status" value="1"/>
</dbReference>
<dbReference type="GeneID" id="30149716"/>
<dbReference type="Gene3D" id="3.90.950.10">
    <property type="match status" value="1"/>
</dbReference>
<gene>
    <name evidence="3" type="ORF">BABINDRAFT_38271</name>
</gene>
<sequence length="221" mass="24892">MEIKPFQHSVYDHLDGKDFVLALTSPRRSLILKELGFSFRVVGSNFPEDLDKASMAPRDYVLQTAIGKGKAVWDELSLKGETPYLILSADTVVECDGKIFEKPRSKEHQTEVLKFFRDSQIPQQVMTAVVLIRRDDAQACGYRMETMVEVSIEIMDSPENISDDFIARYVDTNEGASVAGGYQLLGMGALMVKEIRGDYRNVLGLPFRTTFKLIEKILIST</sequence>
<comment type="cofactor">
    <cofactor evidence="1">
        <name>a divalent metal cation</name>
        <dbReference type="ChEBI" id="CHEBI:60240"/>
    </cofactor>
</comment>
<protein>
    <recommendedName>
        <fullName evidence="5">Maf-like protein</fullName>
    </recommendedName>
</protein>
<name>A0A1E3QMW8_9ASCO</name>
<keyword evidence="4" id="KW-1185">Reference proteome</keyword>
<dbReference type="STRING" id="984486.A0A1E3QMW8"/>